<dbReference type="PANTHER" id="PTHR43547">
    <property type="entry name" value="TWO-COMPONENT HISTIDINE KINASE"/>
    <property type="match status" value="1"/>
</dbReference>
<dbReference type="RefSeq" id="WP_209137820.1">
    <property type="nucleotide sequence ID" value="NZ_JAGHKO010000001.1"/>
</dbReference>
<feature type="domain" description="Histidine kinase" evidence="3">
    <location>
        <begin position="830"/>
        <end position="1020"/>
    </location>
</feature>
<dbReference type="Gene3D" id="3.30.565.10">
    <property type="entry name" value="Histidine kinase-like ATPase, C-terminal domain"/>
    <property type="match status" value="1"/>
</dbReference>
<dbReference type="Pfam" id="PF07494">
    <property type="entry name" value="Reg_prop"/>
    <property type="match status" value="1"/>
</dbReference>
<dbReference type="Gene3D" id="2.130.10.10">
    <property type="entry name" value="YVTN repeat-like/Quinoprotein amine dehydrogenase"/>
    <property type="match status" value="2"/>
</dbReference>
<sequence length="1020" mass="116049">MQRSFLFVLACIYSLVCLSQDERQYAFAHYGTDKGLAGYDVRAVVQDEAGYMWLGTSTGLQRFDGTRFISFYYRKNDSTSIPENSIHQLFRCKKNKLWLLTGSGQVGVFDTKYFRYTPVAIQPVKKSSLLADKKIFTDSHGKIYLLCFKSELLVYNEKDNQFVSAANLMPLPPKWAIISFCEDVTTGKYYIGTDSGMVVYNPQTHKQSYAGHNVENELLITQYGRIPFVAPMLLDSKHRLWFLTWPPTIGGPYFFCFNLQTRTTILKQYSFFPLVKEYNEPNAMMEQKNGTVWIKGLNIFARYHEKENKFQLVHNGYTNDQSIAFEKVCDLREDREENLWVATNNNGLFRFNPSKEYFLNVHHFNRVKNAPGEGSALSFIEDNGTVLMGAWGNGIYRYDSSFNNIPVGIKGISENNSAVVWHMLQGNDGRTIWMGTQPGGLYKYDRKTRAAKYFEVPAVEGSTICQLAEDRNGNLWLGTYARGLYKYTRTGHGDDFTQHVEKITAVEANTINALGIDKSGNLMVATNTNGVYILDVNNNQVLHHFSTEGPANQQLPGINATAICNYDDSTIFIGCGGINIYNPIKQTIQPIRLGNTRPNDVAAIQKDRNGYIWVTQSTGLLRISLYKKNIAIVFDRIDGIINDHFMVGASACLSDGRLLFGSSNQFIVFDPKHIDLVDSLPDVTISGFKVQNNSLLVDSLRNLKLIELEPYQNNITIELSSLMYNSTSIIKYKLDKIDKDWIRADISNQAVYPFLPPGTYTFTAVTEDSEGKPGRNTTTLIIKVKPIYWQTWWFVGVILFVCLGIFLWFDKLRMQKIKATESVRNRIATSLTEDMGNSLSSINITSELAKTKIDTDTERTKEYIIQISDSSNRMVQAMYDMVWSINPENDTLQHTLDRMRDYAAEMESMYTPSIIFQVDEQAKEVRLRMETRYEMLSIFKEAVNNAARHSQAKFIEVNLRYKSPSLILCIQDDGKGFDVELVELSRGLSEMRRRAATINAKLTLKSEINTGTAVKLVMSR</sequence>
<keyword evidence="5" id="KW-1185">Reference proteome</keyword>
<dbReference type="SUPFAM" id="SSF63829">
    <property type="entry name" value="Calcium-dependent phosphotriesterase"/>
    <property type="match status" value="2"/>
</dbReference>
<keyword evidence="1" id="KW-0597">Phosphoprotein</keyword>
<dbReference type="SUPFAM" id="SSF50969">
    <property type="entry name" value="YVTN repeat-like/Quinoprotein amine dehydrogenase"/>
    <property type="match status" value="1"/>
</dbReference>
<evidence type="ECO:0000259" key="3">
    <source>
        <dbReference type="PROSITE" id="PS50109"/>
    </source>
</evidence>
<evidence type="ECO:0000256" key="2">
    <source>
        <dbReference type="SAM" id="Phobius"/>
    </source>
</evidence>
<dbReference type="InterPro" id="IPR011110">
    <property type="entry name" value="Reg_prop"/>
</dbReference>
<dbReference type="InterPro" id="IPR005467">
    <property type="entry name" value="His_kinase_dom"/>
</dbReference>
<dbReference type="InterPro" id="IPR036890">
    <property type="entry name" value="HATPase_C_sf"/>
</dbReference>
<evidence type="ECO:0000313" key="5">
    <source>
        <dbReference type="Proteomes" id="UP000677244"/>
    </source>
</evidence>
<gene>
    <name evidence="4" type="ORF">J7I42_05760</name>
</gene>
<keyword evidence="2" id="KW-1133">Transmembrane helix</keyword>
<dbReference type="CDD" id="cd16917">
    <property type="entry name" value="HATPase_UhpB-NarQ-NarX-like"/>
    <property type="match status" value="1"/>
</dbReference>
<feature type="transmembrane region" description="Helical" evidence="2">
    <location>
        <begin position="787"/>
        <end position="809"/>
    </location>
</feature>
<dbReference type="SUPFAM" id="SSF55874">
    <property type="entry name" value="ATPase domain of HSP90 chaperone/DNA topoisomerase II/histidine kinase"/>
    <property type="match status" value="1"/>
</dbReference>
<keyword evidence="2" id="KW-0812">Transmembrane</keyword>
<name>A0ABS3YQP4_9BACT</name>
<dbReference type="Gene3D" id="1.20.5.1930">
    <property type="match status" value="1"/>
</dbReference>
<evidence type="ECO:0000256" key="1">
    <source>
        <dbReference type="ARBA" id="ARBA00022553"/>
    </source>
</evidence>
<dbReference type="Pfam" id="PF07495">
    <property type="entry name" value="Y_Y_Y"/>
    <property type="match status" value="1"/>
</dbReference>
<evidence type="ECO:0000313" key="4">
    <source>
        <dbReference type="EMBL" id="MBO9199765.1"/>
    </source>
</evidence>
<dbReference type="InterPro" id="IPR013783">
    <property type="entry name" value="Ig-like_fold"/>
</dbReference>
<keyword evidence="2" id="KW-0472">Membrane</keyword>
<protein>
    <recommendedName>
        <fullName evidence="3">Histidine kinase domain-containing protein</fullName>
    </recommendedName>
</protein>
<dbReference type="InterPro" id="IPR011123">
    <property type="entry name" value="Y_Y_Y"/>
</dbReference>
<dbReference type="PROSITE" id="PS50109">
    <property type="entry name" value="HIS_KIN"/>
    <property type="match status" value="1"/>
</dbReference>
<proteinExistence type="predicted"/>
<dbReference type="PANTHER" id="PTHR43547:SF2">
    <property type="entry name" value="HYBRID SIGNAL TRANSDUCTION HISTIDINE KINASE C"/>
    <property type="match status" value="1"/>
</dbReference>
<dbReference type="InterPro" id="IPR011044">
    <property type="entry name" value="Quino_amine_DH_bsu"/>
</dbReference>
<reference evidence="4 5" key="1">
    <citation type="submission" date="2021-03" db="EMBL/GenBank/DDBJ databases">
        <title>Assistant Professor.</title>
        <authorList>
            <person name="Huq M.A."/>
        </authorList>
    </citation>
    <scope>NUCLEOTIDE SEQUENCE [LARGE SCALE GENOMIC DNA]</scope>
    <source>
        <strain evidence="4 5">MAH-29</strain>
    </source>
</reference>
<dbReference type="InterPro" id="IPR003594">
    <property type="entry name" value="HATPase_dom"/>
</dbReference>
<dbReference type="InterPro" id="IPR015943">
    <property type="entry name" value="WD40/YVTN_repeat-like_dom_sf"/>
</dbReference>
<accession>A0ABS3YQP4</accession>
<dbReference type="Proteomes" id="UP000677244">
    <property type="component" value="Unassembled WGS sequence"/>
</dbReference>
<comment type="caution">
    <text evidence="4">The sequence shown here is derived from an EMBL/GenBank/DDBJ whole genome shotgun (WGS) entry which is preliminary data.</text>
</comment>
<dbReference type="Pfam" id="PF02518">
    <property type="entry name" value="HATPase_c"/>
    <property type="match status" value="1"/>
</dbReference>
<organism evidence="4 5">
    <name type="scientific">Niastella soli</name>
    <dbReference type="NCBI Taxonomy" id="2821487"/>
    <lineage>
        <taxon>Bacteria</taxon>
        <taxon>Pseudomonadati</taxon>
        <taxon>Bacteroidota</taxon>
        <taxon>Chitinophagia</taxon>
        <taxon>Chitinophagales</taxon>
        <taxon>Chitinophagaceae</taxon>
        <taxon>Niastella</taxon>
    </lineage>
</organism>
<dbReference type="Gene3D" id="2.60.40.10">
    <property type="entry name" value="Immunoglobulins"/>
    <property type="match status" value="1"/>
</dbReference>
<dbReference type="EMBL" id="JAGHKO010000001">
    <property type="protein sequence ID" value="MBO9199765.1"/>
    <property type="molecule type" value="Genomic_DNA"/>
</dbReference>